<feature type="compositionally biased region" description="Basic and acidic residues" evidence="1">
    <location>
        <begin position="133"/>
        <end position="150"/>
    </location>
</feature>
<dbReference type="Pfam" id="PF13408">
    <property type="entry name" value="Zn_ribbon_recom"/>
    <property type="match status" value="1"/>
</dbReference>
<evidence type="ECO:0000313" key="4">
    <source>
        <dbReference type="Proteomes" id="UP001240236"/>
    </source>
</evidence>
<feature type="domain" description="Recombinase zinc beta ribbon" evidence="2">
    <location>
        <begin position="33"/>
        <end position="84"/>
    </location>
</feature>
<sequence length="174" mass="18838">MPQHVAGLVPGTRAGQDDPPCQPDDGNQARYRLTGLIICGICGRRADGHWVHGRAGYRCRHGHASARDAASGRPKNLYIREDHALTAAASQYAQLVGGPAERDPAVLVTRLRNDGVTLVCTADGITLDGVNNPRDHPVDPDKPADTDQHFTTDVTPDLPQKAFNPHQNHPPKRE</sequence>
<feature type="region of interest" description="Disordered" evidence="1">
    <location>
        <begin position="128"/>
        <end position="174"/>
    </location>
</feature>
<dbReference type="Proteomes" id="UP001240236">
    <property type="component" value="Unassembled WGS sequence"/>
</dbReference>
<evidence type="ECO:0000313" key="3">
    <source>
        <dbReference type="EMBL" id="MDQ0365026.1"/>
    </source>
</evidence>
<name>A0AAE4AWS3_9ACTN</name>
<protein>
    <recommendedName>
        <fullName evidence="2">Recombinase zinc beta ribbon domain-containing protein</fullName>
    </recommendedName>
</protein>
<dbReference type="EMBL" id="JAUSUZ010000001">
    <property type="protein sequence ID" value="MDQ0365026.1"/>
    <property type="molecule type" value="Genomic_DNA"/>
</dbReference>
<gene>
    <name evidence="3" type="ORF">J2S42_001695</name>
</gene>
<evidence type="ECO:0000259" key="2">
    <source>
        <dbReference type="Pfam" id="PF13408"/>
    </source>
</evidence>
<organism evidence="3 4">
    <name type="scientific">Catenuloplanes indicus</name>
    <dbReference type="NCBI Taxonomy" id="137267"/>
    <lineage>
        <taxon>Bacteria</taxon>
        <taxon>Bacillati</taxon>
        <taxon>Actinomycetota</taxon>
        <taxon>Actinomycetes</taxon>
        <taxon>Micromonosporales</taxon>
        <taxon>Micromonosporaceae</taxon>
        <taxon>Catenuloplanes</taxon>
    </lineage>
</organism>
<feature type="region of interest" description="Disordered" evidence="1">
    <location>
        <begin position="1"/>
        <end position="26"/>
    </location>
</feature>
<dbReference type="AlphaFoldDB" id="A0AAE4AWS3"/>
<reference evidence="3 4" key="1">
    <citation type="submission" date="2023-07" db="EMBL/GenBank/DDBJ databases">
        <title>Sequencing the genomes of 1000 actinobacteria strains.</title>
        <authorList>
            <person name="Klenk H.-P."/>
        </authorList>
    </citation>
    <scope>NUCLEOTIDE SEQUENCE [LARGE SCALE GENOMIC DNA]</scope>
    <source>
        <strain evidence="3 4">DSM 44709</strain>
    </source>
</reference>
<dbReference type="RefSeq" id="WP_307237108.1">
    <property type="nucleotide sequence ID" value="NZ_JAUSUZ010000001.1"/>
</dbReference>
<dbReference type="InterPro" id="IPR025827">
    <property type="entry name" value="Zn_ribbon_recom_dom"/>
</dbReference>
<accession>A0AAE4AWS3</accession>
<evidence type="ECO:0000256" key="1">
    <source>
        <dbReference type="SAM" id="MobiDB-lite"/>
    </source>
</evidence>
<proteinExistence type="predicted"/>
<keyword evidence="4" id="KW-1185">Reference proteome</keyword>
<comment type="caution">
    <text evidence="3">The sequence shown here is derived from an EMBL/GenBank/DDBJ whole genome shotgun (WGS) entry which is preliminary data.</text>
</comment>